<protein>
    <submittedName>
        <fullName evidence="2">Nucleoporin NUP35</fullName>
    </submittedName>
</protein>
<sequence length="226" mass="25561">MFFNLINSSSTSTFYDESNTSNSSSTSPYSTCPPNKKRKINNFVGLNAPPLRSINDEMINFRRKPRHDSSTIFPSPTLPSQAPEENDFWVTVFGFDETIDRNSIIEMFGRHGTIVKTSRPADGCEGNWIHLRYSTTIHVQQALQRHGEMVGKCFIGVIQSPKVSYGAFNPKEYCEDLLDVPIENVKRHNVTYVEPQPHAITQMRSLAAEMPPSLTSGKSFMERFFG</sequence>
<organism evidence="1 2">
    <name type="scientific">Panagrolaimus sp. ES5</name>
    <dbReference type="NCBI Taxonomy" id="591445"/>
    <lineage>
        <taxon>Eukaryota</taxon>
        <taxon>Metazoa</taxon>
        <taxon>Ecdysozoa</taxon>
        <taxon>Nematoda</taxon>
        <taxon>Chromadorea</taxon>
        <taxon>Rhabditida</taxon>
        <taxon>Tylenchina</taxon>
        <taxon>Panagrolaimomorpha</taxon>
        <taxon>Panagrolaimoidea</taxon>
        <taxon>Panagrolaimidae</taxon>
        <taxon>Panagrolaimus</taxon>
    </lineage>
</organism>
<evidence type="ECO:0000313" key="1">
    <source>
        <dbReference type="Proteomes" id="UP000887579"/>
    </source>
</evidence>
<reference evidence="2" key="1">
    <citation type="submission" date="2022-11" db="UniProtKB">
        <authorList>
            <consortium name="WormBaseParasite"/>
        </authorList>
    </citation>
    <scope>IDENTIFICATION</scope>
</reference>
<evidence type="ECO:0000313" key="2">
    <source>
        <dbReference type="WBParaSite" id="ES5_v2.g17856.t1"/>
    </source>
</evidence>
<dbReference type="WBParaSite" id="ES5_v2.g17856.t1">
    <property type="protein sequence ID" value="ES5_v2.g17856.t1"/>
    <property type="gene ID" value="ES5_v2.g17856"/>
</dbReference>
<accession>A0AC34FKE7</accession>
<proteinExistence type="predicted"/>
<name>A0AC34FKE7_9BILA</name>
<dbReference type="Proteomes" id="UP000887579">
    <property type="component" value="Unplaced"/>
</dbReference>